<dbReference type="Pfam" id="PF00126">
    <property type="entry name" value="HTH_1"/>
    <property type="match status" value="1"/>
</dbReference>
<feature type="domain" description="HTH lysR-type" evidence="6">
    <location>
        <begin position="29"/>
        <end position="86"/>
    </location>
</feature>
<dbReference type="InterPro" id="IPR036390">
    <property type="entry name" value="WH_DNA-bd_sf"/>
</dbReference>
<reference evidence="7 8" key="1">
    <citation type="submission" date="2017-05" db="EMBL/GenBank/DDBJ databases">
        <title>Complete and WGS of Bordetella genogroups.</title>
        <authorList>
            <person name="Spilker T."/>
            <person name="LiPuma J."/>
        </authorList>
    </citation>
    <scope>NUCLEOTIDE SEQUENCE [LARGE SCALE GENOMIC DNA]</scope>
    <source>
        <strain evidence="7 8">AU10456</strain>
    </source>
</reference>
<dbReference type="PANTHER" id="PTHR30537:SF3">
    <property type="entry name" value="TRANSCRIPTIONAL REGULATORY PROTEIN"/>
    <property type="match status" value="1"/>
</dbReference>
<accession>A0A261TSJ4</accession>
<evidence type="ECO:0000256" key="1">
    <source>
        <dbReference type="ARBA" id="ARBA00009437"/>
    </source>
</evidence>
<dbReference type="InterPro" id="IPR005119">
    <property type="entry name" value="LysR_subst-bd"/>
</dbReference>
<dbReference type="InterPro" id="IPR036388">
    <property type="entry name" value="WH-like_DNA-bd_sf"/>
</dbReference>
<dbReference type="GO" id="GO:0006351">
    <property type="term" value="P:DNA-templated transcription"/>
    <property type="evidence" value="ECO:0007669"/>
    <property type="project" value="TreeGrafter"/>
</dbReference>
<dbReference type="InterPro" id="IPR058163">
    <property type="entry name" value="LysR-type_TF_proteobact-type"/>
</dbReference>
<dbReference type="GO" id="GO:0003700">
    <property type="term" value="F:DNA-binding transcription factor activity"/>
    <property type="evidence" value="ECO:0007669"/>
    <property type="project" value="InterPro"/>
</dbReference>
<evidence type="ECO:0000313" key="8">
    <source>
        <dbReference type="Proteomes" id="UP000216913"/>
    </source>
</evidence>
<proteinExistence type="inferred from homology"/>
<gene>
    <name evidence="7" type="ORF">CAL25_10870</name>
</gene>
<sequence>MNVRHQPPRATGLPKEGQSRAGDSDVSSLSWDDLRIVKALSDSGNRATAADRLGLNASTLSRRIAHLEQALGVTIFTRRRSGYTLTAEGQELRALSERVELDIVSVARRVGRATQEPIGNLRITTSDSLLLHFLTPIIAAFRRRHTAIRIEVYVGNDALNLARDESDIALRATKNPLDTLAGRRLATIAWAAYGRRADFPHNTPAGDRLYEQLWVSYAGRLAGLGAVPYVDARVAASDILYRADSVAAISSAISAGMGIGFLPCMLGDVMPGLMRMGPVVPELDDELWLLTHPDIRISPRVQTFMQFCADAVREQKALIEGRSPATPV</sequence>
<evidence type="ECO:0000313" key="7">
    <source>
        <dbReference type="EMBL" id="OZI52000.1"/>
    </source>
</evidence>
<dbReference type="Gene3D" id="3.40.190.290">
    <property type="match status" value="1"/>
</dbReference>
<protein>
    <submittedName>
        <fullName evidence="7">LysR family transcriptional regulator</fullName>
    </submittedName>
</protein>
<dbReference type="SUPFAM" id="SSF53850">
    <property type="entry name" value="Periplasmic binding protein-like II"/>
    <property type="match status" value="1"/>
</dbReference>
<dbReference type="PROSITE" id="PS50931">
    <property type="entry name" value="HTH_LYSR"/>
    <property type="match status" value="1"/>
</dbReference>
<keyword evidence="3" id="KW-0238">DNA-binding</keyword>
<comment type="similarity">
    <text evidence="1">Belongs to the LysR transcriptional regulatory family.</text>
</comment>
<feature type="region of interest" description="Disordered" evidence="5">
    <location>
        <begin position="1"/>
        <end position="26"/>
    </location>
</feature>
<comment type="caution">
    <text evidence="7">The sequence shown here is derived from an EMBL/GenBank/DDBJ whole genome shotgun (WGS) entry which is preliminary data.</text>
</comment>
<dbReference type="PANTHER" id="PTHR30537">
    <property type="entry name" value="HTH-TYPE TRANSCRIPTIONAL REGULATOR"/>
    <property type="match status" value="1"/>
</dbReference>
<evidence type="ECO:0000256" key="3">
    <source>
        <dbReference type="ARBA" id="ARBA00023125"/>
    </source>
</evidence>
<keyword evidence="2" id="KW-0805">Transcription regulation</keyword>
<dbReference type="Gene3D" id="1.10.10.10">
    <property type="entry name" value="Winged helix-like DNA-binding domain superfamily/Winged helix DNA-binding domain"/>
    <property type="match status" value="1"/>
</dbReference>
<dbReference type="InterPro" id="IPR000847">
    <property type="entry name" value="LysR_HTH_N"/>
</dbReference>
<dbReference type="GO" id="GO:0043565">
    <property type="term" value="F:sequence-specific DNA binding"/>
    <property type="evidence" value="ECO:0007669"/>
    <property type="project" value="TreeGrafter"/>
</dbReference>
<organism evidence="7 8">
    <name type="scientific">Bordetella genomosp. 5</name>
    <dbReference type="NCBI Taxonomy" id="1395608"/>
    <lineage>
        <taxon>Bacteria</taxon>
        <taxon>Pseudomonadati</taxon>
        <taxon>Pseudomonadota</taxon>
        <taxon>Betaproteobacteria</taxon>
        <taxon>Burkholderiales</taxon>
        <taxon>Alcaligenaceae</taxon>
        <taxon>Bordetella</taxon>
    </lineage>
</organism>
<dbReference type="OrthoDB" id="9072091at2"/>
<evidence type="ECO:0000256" key="4">
    <source>
        <dbReference type="ARBA" id="ARBA00023163"/>
    </source>
</evidence>
<dbReference type="Pfam" id="PF03466">
    <property type="entry name" value="LysR_substrate"/>
    <property type="match status" value="1"/>
</dbReference>
<evidence type="ECO:0000259" key="6">
    <source>
        <dbReference type="PROSITE" id="PS50931"/>
    </source>
</evidence>
<dbReference type="CDD" id="cd05466">
    <property type="entry name" value="PBP2_LTTR_substrate"/>
    <property type="match status" value="1"/>
</dbReference>
<dbReference type="AlphaFoldDB" id="A0A261TSJ4"/>
<keyword evidence="8" id="KW-1185">Reference proteome</keyword>
<evidence type="ECO:0000256" key="2">
    <source>
        <dbReference type="ARBA" id="ARBA00023015"/>
    </source>
</evidence>
<evidence type="ECO:0000256" key="5">
    <source>
        <dbReference type="SAM" id="MobiDB-lite"/>
    </source>
</evidence>
<dbReference type="EMBL" id="NEVP01000006">
    <property type="protein sequence ID" value="OZI52000.1"/>
    <property type="molecule type" value="Genomic_DNA"/>
</dbReference>
<dbReference type="SUPFAM" id="SSF46785">
    <property type="entry name" value="Winged helix' DNA-binding domain"/>
    <property type="match status" value="1"/>
</dbReference>
<name>A0A261TSJ4_9BORD</name>
<keyword evidence="4" id="KW-0804">Transcription</keyword>
<dbReference type="Proteomes" id="UP000216913">
    <property type="component" value="Unassembled WGS sequence"/>
</dbReference>